<dbReference type="RefSeq" id="WP_099997616.1">
    <property type="nucleotide sequence ID" value="NZ_CP017940.1"/>
</dbReference>
<name>A0A2N9VX36_9HYPH</name>
<keyword evidence="6" id="KW-1185">Reference proteome</keyword>
<organism evidence="5 6">
    <name type="scientific">Phyllobacterium zundukense</name>
    <dbReference type="NCBI Taxonomy" id="1867719"/>
    <lineage>
        <taxon>Bacteria</taxon>
        <taxon>Pseudomonadati</taxon>
        <taxon>Pseudomonadota</taxon>
        <taxon>Alphaproteobacteria</taxon>
        <taxon>Hyphomicrobiales</taxon>
        <taxon>Phyllobacteriaceae</taxon>
        <taxon>Phyllobacterium</taxon>
    </lineage>
</organism>
<reference evidence="5 6" key="1">
    <citation type="journal article" date="2017" name="Int J Environ Stud">
        <title>Does the Miocene-Pliocene relict legume Oxytropis triphylla form nitrogen-fixing nodules with a combination of bacterial strains?</title>
        <authorList>
            <person name="Safronova V."/>
            <person name="Belimov A."/>
            <person name="Sazanova A."/>
            <person name="Kuznetsova I."/>
            <person name="Popova J."/>
            <person name="Andronov E."/>
            <person name="Verkhozina A."/>
            <person name="Tikhonovich I."/>
        </authorList>
    </citation>
    <scope>NUCLEOTIDE SEQUENCE [LARGE SCALE GENOMIC DNA]</scope>
    <source>
        <strain evidence="5 6">Tri-38</strain>
    </source>
</reference>
<dbReference type="GO" id="GO:0042956">
    <property type="term" value="P:maltodextrin transmembrane transport"/>
    <property type="evidence" value="ECO:0007669"/>
    <property type="project" value="TreeGrafter"/>
</dbReference>
<evidence type="ECO:0000313" key="6">
    <source>
        <dbReference type="Proteomes" id="UP000232163"/>
    </source>
</evidence>
<evidence type="ECO:0000256" key="4">
    <source>
        <dbReference type="ARBA" id="ARBA00022764"/>
    </source>
</evidence>
<keyword evidence="4" id="KW-0574">Periplasm</keyword>
<accession>A0A2N9VX36</accession>
<dbReference type="Gene3D" id="3.40.190.10">
    <property type="entry name" value="Periplasmic binding protein-like II"/>
    <property type="match status" value="2"/>
</dbReference>
<dbReference type="PROSITE" id="PS51318">
    <property type="entry name" value="TAT"/>
    <property type="match status" value="1"/>
</dbReference>
<comment type="similarity">
    <text evidence="1">Belongs to the bacterial solute-binding protein 1 family.</text>
</comment>
<dbReference type="PANTHER" id="PTHR30061">
    <property type="entry name" value="MALTOSE-BINDING PERIPLASMIC PROTEIN"/>
    <property type="match status" value="1"/>
</dbReference>
<dbReference type="EMBL" id="MZMT01000035">
    <property type="protein sequence ID" value="PIO44054.1"/>
    <property type="molecule type" value="Genomic_DNA"/>
</dbReference>
<keyword evidence="2" id="KW-0813">Transport</keyword>
<comment type="caution">
    <text evidence="5">The sequence shown here is derived from an EMBL/GenBank/DDBJ whole genome shotgun (WGS) entry which is preliminary data.</text>
</comment>
<dbReference type="GO" id="GO:0055052">
    <property type="term" value="C:ATP-binding cassette (ABC) transporter complex, substrate-binding subunit-containing"/>
    <property type="evidence" value="ECO:0007669"/>
    <property type="project" value="TreeGrafter"/>
</dbReference>
<keyword evidence="3" id="KW-0732">Signal</keyword>
<dbReference type="OrthoDB" id="9808332at2"/>
<dbReference type="KEGG" id="pht:BLM14_00495"/>
<dbReference type="Pfam" id="PF01547">
    <property type="entry name" value="SBP_bac_1"/>
    <property type="match status" value="1"/>
</dbReference>
<dbReference type="SUPFAM" id="SSF53850">
    <property type="entry name" value="Periplasmic binding protein-like II"/>
    <property type="match status" value="1"/>
</dbReference>
<dbReference type="GO" id="GO:1901982">
    <property type="term" value="F:maltose binding"/>
    <property type="evidence" value="ECO:0007669"/>
    <property type="project" value="TreeGrafter"/>
</dbReference>
<proteinExistence type="inferred from homology"/>
<evidence type="ECO:0000256" key="2">
    <source>
        <dbReference type="ARBA" id="ARBA00022448"/>
    </source>
</evidence>
<protein>
    <submittedName>
        <fullName evidence="5">Sugar ABC transporter</fullName>
    </submittedName>
</protein>
<dbReference type="InterPro" id="IPR006059">
    <property type="entry name" value="SBP"/>
</dbReference>
<evidence type="ECO:0000256" key="3">
    <source>
        <dbReference type="ARBA" id="ARBA00022729"/>
    </source>
</evidence>
<dbReference type="CDD" id="cd14750">
    <property type="entry name" value="PBP2_TMBP"/>
    <property type="match status" value="1"/>
</dbReference>
<sequence>MSDKKSDTILNNLPKSASKLLTVETGRRQFLLGAGASAGALAFGLPRPARAQSRTEITFASAKFFGKETISDVVNAYNEAQSKVHVTYVELPPPSASTEVHQALVQQLARRTGTPDVFTQDVVWIAEFAGAGWALPLDQYFNADTQKQYFPGTIAACTYGGKLTALPWFVDSGMLFYRKDLLEGAGAKVPETWDELATAAAEIQKSGKAKFGYLWQGKQAEVLVCDAVEVIASNGGSILSPDGKTGILNDAKSIEAIQFLYDTINKTKISPADVLSWDEEPSRRPFTAGQSAFLRNWSYVYGIAQDKKESQVVDKVGVAPLPHFAGGKSSACLGGYQYGVNAATKNPEAAIDFLTWMSSAETQLRYALQLGIAPTRPDVYEDAKLGAEQPFMKQLKSVFTGATPRPVTPTYAQVTLAIQSGVSRALVTGKVKEELDAANDRITKIVG</sequence>
<dbReference type="GO" id="GO:0015768">
    <property type="term" value="P:maltose transport"/>
    <property type="evidence" value="ECO:0007669"/>
    <property type="project" value="TreeGrafter"/>
</dbReference>
<evidence type="ECO:0000313" key="5">
    <source>
        <dbReference type="EMBL" id="PIO44054.1"/>
    </source>
</evidence>
<dbReference type="InterPro" id="IPR006311">
    <property type="entry name" value="TAT_signal"/>
</dbReference>
<dbReference type="PANTHER" id="PTHR30061:SF50">
    <property type="entry name" value="MALTOSE_MALTODEXTRIN-BINDING PERIPLASMIC PROTEIN"/>
    <property type="match status" value="1"/>
</dbReference>
<gene>
    <name evidence="5" type="ORF">B5P45_15965</name>
</gene>
<evidence type="ECO:0000256" key="1">
    <source>
        <dbReference type="ARBA" id="ARBA00008520"/>
    </source>
</evidence>
<dbReference type="AlphaFoldDB" id="A0A2N9VX36"/>
<dbReference type="Proteomes" id="UP000232163">
    <property type="component" value="Unassembled WGS sequence"/>
</dbReference>